<name>A0ABQ4XPA4_9ASTR</name>
<sequence>MLHHRFPPIISPGIAPSKILLTLKTTQPPLTSLPPAPTQPSKHSSPLAISLDPTELLFSTPPTSHQTLFDTLEDLPPTTINPSPPRPSFNFIERLANEPLPIPAIEPPLPPITNMEPSLPPLPPQLPTFLQNPPSNFPPLPPLGPNNPFPLLTHEIYKVEVRSYRDDDEEAFLRFWVKDNISQTGTNTTVKGQHGGISSEDLYKLYLETSDFKNNLALYKNDNMRFNILVTSVENVIHTVARYQEEIQVNLDLPSTSLTNEIMPYSERSKFFYGPVSVELVLKFIQVPEVEIIHSESDHDEFKAVNGREAAKPHLNNPNCSKIGRLIRGTPGELVYPSVMTGYDLNRYSSVQPIWTSSLLKLTPPTEKEKKIWRKFEQKTPEAEVTTGTLVDEEKRSIALDYPIVSDIGNFAVFSYNKACSMHVKMVEHNLHDIEFMECKYKKVGRIYHFYLTIEAIEEGNLGIYEAEVHCESAGYSRSLYKFNLTNRKPFGMWFFLDLLRTDQTLLHASF</sequence>
<dbReference type="EMBL" id="BQNB010009696">
    <property type="protein sequence ID" value="GJS67124.1"/>
    <property type="molecule type" value="Genomic_DNA"/>
</dbReference>
<dbReference type="Gene3D" id="3.10.450.10">
    <property type="match status" value="1"/>
</dbReference>
<protein>
    <submittedName>
        <fullName evidence="2">Uncharacterized protein</fullName>
    </submittedName>
</protein>
<comment type="caution">
    <text evidence="2">The sequence shown here is derived from an EMBL/GenBank/DDBJ whole genome shotgun (WGS) entry which is preliminary data.</text>
</comment>
<gene>
    <name evidence="2" type="ORF">Tco_0681688</name>
</gene>
<evidence type="ECO:0000313" key="2">
    <source>
        <dbReference type="EMBL" id="GJS67124.1"/>
    </source>
</evidence>
<organism evidence="2 3">
    <name type="scientific">Tanacetum coccineum</name>
    <dbReference type="NCBI Taxonomy" id="301880"/>
    <lineage>
        <taxon>Eukaryota</taxon>
        <taxon>Viridiplantae</taxon>
        <taxon>Streptophyta</taxon>
        <taxon>Embryophyta</taxon>
        <taxon>Tracheophyta</taxon>
        <taxon>Spermatophyta</taxon>
        <taxon>Magnoliopsida</taxon>
        <taxon>eudicotyledons</taxon>
        <taxon>Gunneridae</taxon>
        <taxon>Pentapetalae</taxon>
        <taxon>asterids</taxon>
        <taxon>campanulids</taxon>
        <taxon>Asterales</taxon>
        <taxon>Asteraceae</taxon>
        <taxon>Asteroideae</taxon>
        <taxon>Anthemideae</taxon>
        <taxon>Anthemidinae</taxon>
        <taxon>Tanacetum</taxon>
    </lineage>
</organism>
<evidence type="ECO:0000313" key="3">
    <source>
        <dbReference type="Proteomes" id="UP001151760"/>
    </source>
</evidence>
<feature type="region of interest" description="Disordered" evidence="1">
    <location>
        <begin position="27"/>
        <end position="46"/>
    </location>
</feature>
<accession>A0ABQ4XPA4</accession>
<dbReference type="Proteomes" id="UP001151760">
    <property type="component" value="Unassembled WGS sequence"/>
</dbReference>
<evidence type="ECO:0000256" key="1">
    <source>
        <dbReference type="SAM" id="MobiDB-lite"/>
    </source>
</evidence>
<keyword evidence="3" id="KW-1185">Reference proteome</keyword>
<reference evidence="2" key="1">
    <citation type="journal article" date="2022" name="Int. J. Mol. Sci.">
        <title>Draft Genome of Tanacetum Coccineum: Genomic Comparison of Closely Related Tanacetum-Family Plants.</title>
        <authorList>
            <person name="Yamashiro T."/>
            <person name="Shiraishi A."/>
            <person name="Nakayama K."/>
            <person name="Satake H."/>
        </authorList>
    </citation>
    <scope>NUCLEOTIDE SEQUENCE</scope>
</reference>
<reference evidence="2" key="2">
    <citation type="submission" date="2022-01" db="EMBL/GenBank/DDBJ databases">
        <authorList>
            <person name="Yamashiro T."/>
            <person name="Shiraishi A."/>
            <person name="Satake H."/>
            <person name="Nakayama K."/>
        </authorList>
    </citation>
    <scope>NUCLEOTIDE SEQUENCE</scope>
</reference>
<proteinExistence type="predicted"/>